<dbReference type="PROSITE" id="PS50181">
    <property type="entry name" value="FBOX"/>
    <property type="match status" value="1"/>
</dbReference>
<dbReference type="EMBL" id="JXTC01000546">
    <property type="protein sequence ID" value="PON46843.1"/>
    <property type="molecule type" value="Genomic_DNA"/>
</dbReference>
<comment type="caution">
    <text evidence="2">The sequence shown here is derived from an EMBL/GenBank/DDBJ whole genome shotgun (WGS) entry which is preliminary data.</text>
</comment>
<dbReference type="FunCoup" id="A0A2P5BDH7">
    <property type="interactions" value="20"/>
</dbReference>
<dbReference type="PANTHER" id="PTHR31672">
    <property type="entry name" value="BNACNNG10540D PROTEIN"/>
    <property type="match status" value="1"/>
</dbReference>
<dbReference type="PANTHER" id="PTHR31672:SF2">
    <property type="entry name" value="F-BOX DOMAIN-CONTAINING PROTEIN"/>
    <property type="match status" value="1"/>
</dbReference>
<proteinExistence type="predicted"/>
<feature type="domain" description="F-box" evidence="1">
    <location>
        <begin position="12"/>
        <end position="58"/>
    </location>
</feature>
<evidence type="ECO:0000259" key="1">
    <source>
        <dbReference type="PROSITE" id="PS50181"/>
    </source>
</evidence>
<organism evidence="2 3">
    <name type="scientific">Trema orientale</name>
    <name type="common">Charcoal tree</name>
    <name type="synonym">Celtis orientalis</name>
    <dbReference type="NCBI Taxonomy" id="63057"/>
    <lineage>
        <taxon>Eukaryota</taxon>
        <taxon>Viridiplantae</taxon>
        <taxon>Streptophyta</taxon>
        <taxon>Embryophyta</taxon>
        <taxon>Tracheophyta</taxon>
        <taxon>Spermatophyta</taxon>
        <taxon>Magnoliopsida</taxon>
        <taxon>eudicotyledons</taxon>
        <taxon>Gunneridae</taxon>
        <taxon>Pentapetalae</taxon>
        <taxon>rosids</taxon>
        <taxon>fabids</taxon>
        <taxon>Rosales</taxon>
        <taxon>Cannabaceae</taxon>
        <taxon>Trema</taxon>
    </lineage>
</organism>
<dbReference type="OrthoDB" id="661089at2759"/>
<dbReference type="InterPro" id="IPR050796">
    <property type="entry name" value="SCF_F-box_component"/>
</dbReference>
<gene>
    <name evidence="2" type="ORF">TorRG33x02_325060</name>
</gene>
<reference evidence="3" key="1">
    <citation type="submission" date="2016-06" db="EMBL/GenBank/DDBJ databases">
        <title>Parallel loss of symbiosis genes in relatives of nitrogen-fixing non-legume Parasponia.</title>
        <authorList>
            <person name="Van Velzen R."/>
            <person name="Holmer R."/>
            <person name="Bu F."/>
            <person name="Rutten L."/>
            <person name="Van Zeijl A."/>
            <person name="Liu W."/>
            <person name="Santuari L."/>
            <person name="Cao Q."/>
            <person name="Sharma T."/>
            <person name="Shen D."/>
            <person name="Roswanjaya Y."/>
            <person name="Wardhani T."/>
            <person name="Kalhor M.S."/>
            <person name="Jansen J."/>
            <person name="Van den Hoogen J."/>
            <person name="Gungor B."/>
            <person name="Hartog M."/>
            <person name="Hontelez J."/>
            <person name="Verver J."/>
            <person name="Yang W.-C."/>
            <person name="Schijlen E."/>
            <person name="Repin R."/>
            <person name="Schilthuizen M."/>
            <person name="Schranz E."/>
            <person name="Heidstra R."/>
            <person name="Miyata K."/>
            <person name="Fedorova E."/>
            <person name="Kohlen W."/>
            <person name="Bisseling T."/>
            <person name="Smit S."/>
            <person name="Geurts R."/>
        </authorList>
    </citation>
    <scope>NUCLEOTIDE SEQUENCE [LARGE SCALE GENOMIC DNA]</scope>
    <source>
        <strain evidence="3">cv. RG33-2</strain>
    </source>
</reference>
<accession>A0A2P5BDH7</accession>
<dbReference type="InterPro" id="IPR001810">
    <property type="entry name" value="F-box_dom"/>
</dbReference>
<dbReference type="InParanoid" id="A0A2P5BDH7"/>
<name>A0A2P5BDH7_TREOI</name>
<dbReference type="AlphaFoldDB" id="A0A2P5BDH7"/>
<dbReference type="Proteomes" id="UP000237000">
    <property type="component" value="Unassembled WGS sequence"/>
</dbReference>
<keyword evidence="3" id="KW-1185">Reference proteome</keyword>
<evidence type="ECO:0000313" key="3">
    <source>
        <dbReference type="Proteomes" id="UP000237000"/>
    </source>
</evidence>
<dbReference type="STRING" id="63057.A0A2P5BDH7"/>
<sequence>MGNFRTPSSTNDIGFCLLPSELIERILIGLALPEIIRFKLVAKNIAEIISNRDFVRQFNSRWGSATWLFLYKKRRRCDSVLDGFADQSDRWFRLSISDLLKPVIFPGEDLFFLTASGNLFLFASNTLQSVITVNLVTNTVKKIPPSPLGRRGTCSWRRSGMKLVPGPTGSDHFRFLFAELVGNRAIVLDYDSETEKWRSMEAEEDVRSLPRVGEREGGYIFLTLMNRASESVVIAIKPESNTPIILRPRFDGRRTENRQLTVGFSWGNRIDRLHVYGDGFMMIVKSDGLDGANSGGVRILSGIEMWGLGIDGRQWEYISELPISLMQQINKPYGVMTGCLEGRNGIIKAVLMSNFEGLWDIIWVCYDIGRKEWKWVPLPDCKMKGLNMAGIAFSSGLTLS</sequence>
<protein>
    <submittedName>
        <fullName evidence="2">F-box domain containing protein</fullName>
    </submittedName>
</protein>
<evidence type="ECO:0000313" key="2">
    <source>
        <dbReference type="EMBL" id="PON46843.1"/>
    </source>
</evidence>